<gene>
    <name evidence="1" type="ORF">APAC_0599</name>
</gene>
<dbReference type="AlphaFoldDB" id="A0A5C2H6C7"/>
<dbReference type="RefSeq" id="WP_130232704.1">
    <property type="nucleotide sequence ID" value="NZ_BMEF01000002.1"/>
</dbReference>
<dbReference type="Gene3D" id="3.40.50.1820">
    <property type="entry name" value="alpha/beta hydrolase"/>
    <property type="match status" value="1"/>
</dbReference>
<organism evidence="1 2">
    <name type="scientific">Malaciobacter pacificus</name>
    <dbReference type="NCBI Taxonomy" id="1080223"/>
    <lineage>
        <taxon>Bacteria</taxon>
        <taxon>Pseudomonadati</taxon>
        <taxon>Campylobacterota</taxon>
        <taxon>Epsilonproteobacteria</taxon>
        <taxon>Campylobacterales</taxon>
        <taxon>Arcobacteraceae</taxon>
        <taxon>Malaciobacter</taxon>
    </lineage>
</organism>
<sequence>MFKKSLLMSFLFGATLSLSAANISNDECSKKGDNFIFAGNECIEYKAYTGDTDESLNIIVHGSWKEGTNILGRYAPFAESIAFQTDVTTVAVALPGYSGSSTNNFPSLLNSKGIENLSSNKEYLAFVEDLVSKIKEKYEATNVTYIGHSAGCAMGATLLGLNNELVSNLLCAGGSFKKDKDGLIKATDVIDNISKDVKIALVYGTKDDISEPQKTIDFYNLAKEKGLNVELIKVEGAGHLDLDMTDPSVAAIIKLNEEE</sequence>
<dbReference type="EMBL" id="CP035928">
    <property type="protein sequence ID" value="QEP33748.1"/>
    <property type="molecule type" value="Genomic_DNA"/>
</dbReference>
<reference evidence="2" key="1">
    <citation type="submission" date="2019-09" db="EMBL/GenBank/DDBJ databases">
        <title>Complete genome sequencing of four Arcobacter species reveals a diverse suite of mobile elements.</title>
        <authorList>
            <person name="On S.L.W."/>
            <person name="Miller W.G."/>
            <person name="Biggs P."/>
            <person name="Cornelius A."/>
            <person name="Vandamme P."/>
        </authorList>
    </citation>
    <scope>NUCLEOTIDE SEQUENCE [LARGE SCALE GENOMIC DNA]</scope>
    <source>
        <strain evidence="2">LMG 26638</strain>
    </source>
</reference>
<dbReference type="OrthoDB" id="5346343at2"/>
<dbReference type="GO" id="GO:0016787">
    <property type="term" value="F:hydrolase activity"/>
    <property type="evidence" value="ECO:0007669"/>
    <property type="project" value="UniProtKB-KW"/>
</dbReference>
<evidence type="ECO:0000313" key="1">
    <source>
        <dbReference type="EMBL" id="QEP33748.1"/>
    </source>
</evidence>
<dbReference type="Proteomes" id="UP000322726">
    <property type="component" value="Chromosome"/>
</dbReference>
<evidence type="ECO:0000313" key="2">
    <source>
        <dbReference type="Proteomes" id="UP000322726"/>
    </source>
</evidence>
<name>A0A5C2H6C7_9BACT</name>
<reference evidence="1 2" key="2">
    <citation type="submission" date="2019-09" db="EMBL/GenBank/DDBJ databases">
        <title>Complete genome sequencing of four Arcobacter species reveals a diverse suite of mobile elements.</title>
        <authorList>
            <person name="Miller W.G."/>
            <person name="Yee E."/>
            <person name="Bono J.L."/>
        </authorList>
    </citation>
    <scope>NUCLEOTIDE SEQUENCE [LARGE SCALE GENOMIC DNA]</scope>
    <source>
        <strain evidence="1 2">LMG 26638</strain>
    </source>
</reference>
<dbReference type="SUPFAM" id="SSF53474">
    <property type="entry name" value="alpha/beta-Hydrolases"/>
    <property type="match status" value="1"/>
</dbReference>
<dbReference type="InterPro" id="IPR000073">
    <property type="entry name" value="AB_hydrolase_1"/>
</dbReference>
<dbReference type="KEGG" id="apai:APAC_0599"/>
<accession>A0A5C2H6C7</accession>
<protein>
    <submittedName>
        <fullName evidence="1">Putative esterase (Alpha/beta hydrolase domain)</fullName>
    </submittedName>
</protein>
<dbReference type="InterPro" id="IPR029058">
    <property type="entry name" value="AB_hydrolase_fold"/>
</dbReference>
<proteinExistence type="predicted"/>
<keyword evidence="1" id="KW-0378">Hydrolase</keyword>
<keyword evidence="2" id="KW-1185">Reference proteome</keyword>
<dbReference type="Pfam" id="PF00561">
    <property type="entry name" value="Abhydrolase_1"/>
    <property type="match status" value="1"/>
</dbReference>
<reference evidence="1 2" key="3">
    <citation type="submission" date="2019-09" db="EMBL/GenBank/DDBJ databases">
        <title>Taxonomic note: a critical rebuttal of the proposed division of the genus Arcobacter into six genera, emended descriptions of Arcobacter anaerophilus and the genus Arcobacter, and an assessment of genus-level boundaries for Epsilonproteobacteria using in silico genomic comparator tools.</title>
        <authorList>
            <person name="On S.L.W."/>
            <person name="Miller W.G."/>
            <person name="Biggs P."/>
            <person name="Cornelius A."/>
            <person name="Vandamme P."/>
        </authorList>
    </citation>
    <scope>NUCLEOTIDE SEQUENCE [LARGE SCALE GENOMIC DNA]</scope>
    <source>
        <strain evidence="1 2">LMG 26638</strain>
    </source>
</reference>